<keyword evidence="4" id="KW-1185">Reference proteome</keyword>
<dbReference type="RefSeq" id="WP_014799056.1">
    <property type="nucleotide sequence ID" value="NC_018018.1"/>
</dbReference>
<dbReference type="Gene3D" id="3.30.2140.20">
    <property type="match status" value="1"/>
</dbReference>
<dbReference type="PRINTS" id="PR01543">
    <property type="entry name" value="ANATRNSFRASE"/>
</dbReference>
<evidence type="ECO:0000313" key="4">
    <source>
        <dbReference type="Proteomes" id="UP000006054"/>
    </source>
</evidence>
<dbReference type="Proteomes" id="UP000006054">
    <property type="component" value="Chromosome"/>
</dbReference>
<evidence type="ECO:0000313" key="3">
    <source>
        <dbReference type="EMBL" id="AFM05628.1"/>
    </source>
</evidence>
<dbReference type="GO" id="GO:0016407">
    <property type="term" value="F:acetyltransferase activity"/>
    <property type="evidence" value="ECO:0007669"/>
    <property type="project" value="InterPro"/>
</dbReference>
<dbReference type="PANTHER" id="PTHR11786:SF0">
    <property type="entry name" value="ARYLAMINE N-ACETYLTRANSFERASE 4-RELATED"/>
    <property type="match status" value="1"/>
</dbReference>
<dbReference type="SUPFAM" id="SSF54001">
    <property type="entry name" value="Cysteine proteinases"/>
    <property type="match status" value="1"/>
</dbReference>
<dbReference type="HOGENOM" id="CLU_049918_1_0_10"/>
<comment type="similarity">
    <text evidence="1 2">Belongs to the arylamine N-acetyltransferase family.</text>
</comment>
<proteinExistence type="inferred from homology"/>
<gene>
    <name evidence="3" type="ordered locus">Fleli_3299</name>
</gene>
<reference evidence="4" key="1">
    <citation type="submission" date="2012-06" db="EMBL/GenBank/DDBJ databases">
        <title>The complete genome of Flexibacter litoralis DSM 6794.</title>
        <authorList>
            <person name="Lucas S."/>
            <person name="Copeland A."/>
            <person name="Lapidus A."/>
            <person name="Glavina del Rio T."/>
            <person name="Dalin E."/>
            <person name="Tice H."/>
            <person name="Bruce D."/>
            <person name="Goodwin L."/>
            <person name="Pitluck S."/>
            <person name="Peters L."/>
            <person name="Ovchinnikova G."/>
            <person name="Lu M."/>
            <person name="Kyrpides N."/>
            <person name="Mavromatis K."/>
            <person name="Ivanova N."/>
            <person name="Brettin T."/>
            <person name="Detter J.C."/>
            <person name="Han C."/>
            <person name="Larimer F."/>
            <person name="Land M."/>
            <person name="Hauser L."/>
            <person name="Markowitz V."/>
            <person name="Cheng J.-F."/>
            <person name="Hugenholtz P."/>
            <person name="Woyke T."/>
            <person name="Wu D."/>
            <person name="Spring S."/>
            <person name="Lang E."/>
            <person name="Kopitz M."/>
            <person name="Brambilla E."/>
            <person name="Klenk H.-P."/>
            <person name="Eisen J.A."/>
        </authorList>
    </citation>
    <scope>NUCLEOTIDE SEQUENCE [LARGE SCALE GENOMIC DNA]</scope>
    <source>
        <strain evidence="4">ATCC 23117 / DSM 6794 / NBRC 15988 / NCIMB 1366 / Sio-4</strain>
    </source>
</reference>
<dbReference type="InterPro" id="IPR038765">
    <property type="entry name" value="Papain-like_cys_pep_sf"/>
</dbReference>
<protein>
    <submittedName>
        <fullName evidence="3">Arylamine N-acetyltransferase</fullName>
    </submittedName>
</protein>
<dbReference type="EMBL" id="CP003345">
    <property type="protein sequence ID" value="AFM05628.1"/>
    <property type="molecule type" value="Genomic_DNA"/>
</dbReference>
<evidence type="ECO:0000256" key="2">
    <source>
        <dbReference type="RuleBase" id="RU003452"/>
    </source>
</evidence>
<dbReference type="KEGG" id="fli:Fleli_3299"/>
<dbReference type="PANTHER" id="PTHR11786">
    <property type="entry name" value="N-HYDROXYARYLAMINE O-ACETYLTRANSFERASE"/>
    <property type="match status" value="1"/>
</dbReference>
<evidence type="ECO:0000256" key="1">
    <source>
        <dbReference type="ARBA" id="ARBA00006547"/>
    </source>
</evidence>
<dbReference type="AlphaFoldDB" id="I4ANU3"/>
<dbReference type="eggNOG" id="COG2162">
    <property type="taxonomic scope" value="Bacteria"/>
</dbReference>
<dbReference type="InterPro" id="IPR053710">
    <property type="entry name" value="Arylamine_NAT_domain_sf"/>
</dbReference>
<dbReference type="InterPro" id="IPR001447">
    <property type="entry name" value="Arylamine_N-AcTrfase"/>
</dbReference>
<sequence>MKLDNYLRRIGYLQTPQNNLQTLNELHKKHIFAIPFEDLDIHLKKPLKIDINSLYEKIIVEKRGGFCYELNYLFYHLLKKIGFDCHIISSRLYDKRENLGCEFDHLSIFLKIENETFLVDVGYGSLFFEPMKIPLQINKNYIRKDRDMIYQIDKIDKKKYILSESKNGKKFRKTYAFDTTPREINEFYEQINHKQISEESYFVKNRICTIPTEEGRMTLLNNKFIKTRGNERQEHTIQSDEEFYKIVQEEFDMNVLEEKVY</sequence>
<organism evidence="3 4">
    <name type="scientific">Bernardetia litoralis (strain ATCC 23117 / DSM 6794 / NBRC 15988 / NCIMB 1366 / Fx l1 / Sio-4)</name>
    <name type="common">Flexibacter litoralis</name>
    <dbReference type="NCBI Taxonomy" id="880071"/>
    <lineage>
        <taxon>Bacteria</taxon>
        <taxon>Pseudomonadati</taxon>
        <taxon>Bacteroidota</taxon>
        <taxon>Cytophagia</taxon>
        <taxon>Cytophagales</taxon>
        <taxon>Bernardetiaceae</taxon>
        <taxon>Bernardetia</taxon>
    </lineage>
</organism>
<keyword evidence="3" id="KW-0808">Transferase</keyword>
<name>I4ANU3_BERLS</name>
<dbReference type="OrthoDB" id="7181050at2"/>
<accession>I4ANU3</accession>
<dbReference type="STRING" id="880071.Fleli_3299"/>
<dbReference type="Pfam" id="PF00797">
    <property type="entry name" value="Acetyltransf_2"/>
    <property type="match status" value="1"/>
</dbReference>